<dbReference type="InParanoid" id="A0A2G5CBN3"/>
<organism evidence="1 2">
    <name type="scientific">Aquilegia coerulea</name>
    <name type="common">Rocky mountain columbine</name>
    <dbReference type="NCBI Taxonomy" id="218851"/>
    <lineage>
        <taxon>Eukaryota</taxon>
        <taxon>Viridiplantae</taxon>
        <taxon>Streptophyta</taxon>
        <taxon>Embryophyta</taxon>
        <taxon>Tracheophyta</taxon>
        <taxon>Spermatophyta</taxon>
        <taxon>Magnoliopsida</taxon>
        <taxon>Ranunculales</taxon>
        <taxon>Ranunculaceae</taxon>
        <taxon>Thalictroideae</taxon>
        <taxon>Aquilegia</taxon>
    </lineage>
</organism>
<proteinExistence type="predicted"/>
<gene>
    <name evidence="1" type="ORF">AQUCO_06700012v1</name>
</gene>
<protein>
    <submittedName>
        <fullName evidence="1">Uncharacterized protein</fullName>
    </submittedName>
</protein>
<dbReference type="Proteomes" id="UP000230069">
    <property type="component" value="Unassembled WGS sequence"/>
</dbReference>
<evidence type="ECO:0000313" key="2">
    <source>
        <dbReference type="Proteomes" id="UP000230069"/>
    </source>
</evidence>
<accession>A0A2G5CBN3</accession>
<name>A0A2G5CBN3_AQUCA</name>
<reference evidence="1 2" key="1">
    <citation type="submission" date="2017-09" db="EMBL/GenBank/DDBJ databases">
        <title>WGS assembly of Aquilegia coerulea Goldsmith.</title>
        <authorList>
            <person name="Hodges S."/>
            <person name="Kramer E."/>
            <person name="Nordborg M."/>
            <person name="Tomkins J."/>
            <person name="Borevitz J."/>
            <person name="Derieg N."/>
            <person name="Yan J."/>
            <person name="Mihaltcheva S."/>
            <person name="Hayes R.D."/>
            <person name="Rokhsar D."/>
        </authorList>
    </citation>
    <scope>NUCLEOTIDE SEQUENCE [LARGE SCALE GENOMIC DNA]</scope>
    <source>
        <strain evidence="2">cv. Goldsmith</strain>
    </source>
</reference>
<keyword evidence="2" id="KW-1185">Reference proteome</keyword>
<sequence>MLSPDILHFIPHNDLDQIKLPRISPNSPNTVLMNQINHGYAPTPVREVTDQNSHFDATADTDNFASY</sequence>
<dbReference type="EMBL" id="KZ305084">
    <property type="protein sequence ID" value="PIA28689.1"/>
    <property type="molecule type" value="Genomic_DNA"/>
</dbReference>
<evidence type="ECO:0000313" key="1">
    <source>
        <dbReference type="EMBL" id="PIA28689.1"/>
    </source>
</evidence>
<dbReference type="AlphaFoldDB" id="A0A2G5CBN3"/>